<reference evidence="2 3" key="1">
    <citation type="journal article" date="2016" name="BMC Genomics">
        <title>Comparative genomics reveals Cyclospora cayetanensis possesses coccidia-like metabolism and invasion components but unique surface antigens.</title>
        <authorList>
            <person name="Liu S."/>
            <person name="Wang L."/>
            <person name="Zheng H."/>
            <person name="Xu Z."/>
            <person name="Roellig D.M."/>
            <person name="Li N."/>
            <person name="Frace M.A."/>
            <person name="Tang K."/>
            <person name="Arrowood M.J."/>
            <person name="Moss D.M."/>
            <person name="Zhang L."/>
            <person name="Feng Y."/>
            <person name="Xiao L."/>
        </authorList>
    </citation>
    <scope>NUCLEOTIDE SEQUENCE [LARGE SCALE GENOMIC DNA]</scope>
    <source>
        <strain evidence="2 3">CHN_HEN01</strain>
    </source>
</reference>
<accession>A0A1D3CYS2</accession>
<dbReference type="InParanoid" id="A0A1D3CYS2"/>
<protein>
    <submittedName>
        <fullName evidence="2">Uncharacterized protein</fullName>
    </submittedName>
</protein>
<organism evidence="2 3">
    <name type="scientific">Cyclospora cayetanensis</name>
    <dbReference type="NCBI Taxonomy" id="88456"/>
    <lineage>
        <taxon>Eukaryota</taxon>
        <taxon>Sar</taxon>
        <taxon>Alveolata</taxon>
        <taxon>Apicomplexa</taxon>
        <taxon>Conoidasida</taxon>
        <taxon>Coccidia</taxon>
        <taxon>Eucoccidiorida</taxon>
        <taxon>Eimeriorina</taxon>
        <taxon>Eimeriidae</taxon>
        <taxon>Cyclospora</taxon>
    </lineage>
</organism>
<evidence type="ECO:0000313" key="3">
    <source>
        <dbReference type="Proteomes" id="UP000095192"/>
    </source>
</evidence>
<name>A0A1D3CYS2_9EIME</name>
<feature type="compositionally biased region" description="Basic and acidic residues" evidence="1">
    <location>
        <begin position="48"/>
        <end position="59"/>
    </location>
</feature>
<dbReference type="Proteomes" id="UP000095192">
    <property type="component" value="Unassembled WGS sequence"/>
</dbReference>
<dbReference type="VEuPathDB" id="ToxoDB:cyc_00574"/>
<gene>
    <name evidence="2" type="ORF">cyc_00574</name>
</gene>
<feature type="region of interest" description="Disordered" evidence="1">
    <location>
        <begin position="1"/>
        <end position="89"/>
    </location>
</feature>
<dbReference type="EMBL" id="JROU02001487">
    <property type="protein sequence ID" value="OEH76316.1"/>
    <property type="molecule type" value="Genomic_DNA"/>
</dbReference>
<proteinExistence type="predicted"/>
<keyword evidence="3" id="KW-1185">Reference proteome</keyword>
<evidence type="ECO:0000313" key="2">
    <source>
        <dbReference type="EMBL" id="OEH76316.1"/>
    </source>
</evidence>
<comment type="caution">
    <text evidence="2">The sequence shown here is derived from an EMBL/GenBank/DDBJ whole genome shotgun (WGS) entry which is preliminary data.</text>
</comment>
<feature type="compositionally biased region" description="Polar residues" evidence="1">
    <location>
        <begin position="1"/>
        <end position="19"/>
    </location>
</feature>
<dbReference type="AlphaFoldDB" id="A0A1D3CYS2"/>
<evidence type="ECO:0000256" key="1">
    <source>
        <dbReference type="SAM" id="MobiDB-lite"/>
    </source>
</evidence>
<sequence>MAAQAQASLGRSASQSNPSPVCRGSLCTVGKPALSTLQKAKGSGKGGKRGEKGSERAVEGRGLVVPMVLSGERQPIGRSKTLPGVHLSR</sequence>